<keyword evidence="2" id="KW-1185">Reference proteome</keyword>
<sequence length="84" mass="9346">MEESYLDLGKRKDSPPSKIIAREVNGTRVSPEISGHTHIFAPSKKILSDLPSPGSSAPTYVQQHGHTFQVQDYTDCNRKIVHTD</sequence>
<dbReference type="EMBL" id="CAJVRL010000056">
    <property type="protein sequence ID" value="CAG8954392.1"/>
    <property type="molecule type" value="Genomic_DNA"/>
</dbReference>
<comment type="caution">
    <text evidence="1">The sequence shown here is derived from an EMBL/GenBank/DDBJ whole genome shotgun (WGS) entry which is preliminary data.</text>
</comment>
<reference evidence="1" key="1">
    <citation type="submission" date="2021-07" db="EMBL/GenBank/DDBJ databases">
        <authorList>
            <person name="Durling M."/>
        </authorList>
    </citation>
    <scope>NUCLEOTIDE SEQUENCE</scope>
</reference>
<proteinExistence type="predicted"/>
<evidence type="ECO:0000313" key="2">
    <source>
        <dbReference type="Proteomes" id="UP000696280"/>
    </source>
</evidence>
<name>A0A9N9KYM8_9HELO</name>
<evidence type="ECO:0000313" key="1">
    <source>
        <dbReference type="EMBL" id="CAG8954392.1"/>
    </source>
</evidence>
<organism evidence="1 2">
    <name type="scientific">Hymenoscyphus fraxineus</name>
    <dbReference type="NCBI Taxonomy" id="746836"/>
    <lineage>
        <taxon>Eukaryota</taxon>
        <taxon>Fungi</taxon>
        <taxon>Dikarya</taxon>
        <taxon>Ascomycota</taxon>
        <taxon>Pezizomycotina</taxon>
        <taxon>Leotiomycetes</taxon>
        <taxon>Helotiales</taxon>
        <taxon>Helotiaceae</taxon>
        <taxon>Hymenoscyphus</taxon>
    </lineage>
</organism>
<accession>A0A9N9KYM8</accession>
<protein>
    <submittedName>
        <fullName evidence="1">Uncharacterized protein</fullName>
    </submittedName>
</protein>
<dbReference type="Proteomes" id="UP000696280">
    <property type="component" value="Unassembled WGS sequence"/>
</dbReference>
<gene>
    <name evidence="1" type="ORF">HYFRA_00006019</name>
</gene>
<dbReference type="AlphaFoldDB" id="A0A9N9KYM8"/>